<dbReference type="PRINTS" id="PR00598">
    <property type="entry name" value="HTHMARR"/>
</dbReference>
<sequence>MKENREESEMFLTRLFAKSYRVIKSLNAHYLAEMGYQDFKVGHVMVMMNLKEEGITAAEIAKKVHVSKQAISKLVHELAEKGFLMNLKHPEDLRATLIHTTVAGEQFLSALHACRLKVDQELSQVIGTDKLDQIRTAIESMLLHYESNAYLDSESESFANSKL</sequence>
<dbReference type="InterPro" id="IPR039422">
    <property type="entry name" value="MarR/SlyA-like"/>
</dbReference>
<evidence type="ECO:0000259" key="1">
    <source>
        <dbReference type="PROSITE" id="PS50995"/>
    </source>
</evidence>
<dbReference type="SUPFAM" id="SSF46785">
    <property type="entry name" value="Winged helix' DNA-binding domain"/>
    <property type="match status" value="1"/>
</dbReference>
<comment type="caution">
    <text evidence="2">The sequence shown here is derived from an EMBL/GenBank/DDBJ whole genome shotgun (WGS) entry which is preliminary data.</text>
</comment>
<accession>A0ABW6D4J0</accession>
<dbReference type="EMBL" id="JBBKXY010000001">
    <property type="protein sequence ID" value="MFD3292940.1"/>
    <property type="molecule type" value="Genomic_DNA"/>
</dbReference>
<organism evidence="2 3">
    <name type="scientific">Aquirufa originis</name>
    <dbReference type="NCBI Taxonomy" id="3096514"/>
    <lineage>
        <taxon>Bacteria</taxon>
        <taxon>Pseudomonadati</taxon>
        <taxon>Bacteroidota</taxon>
        <taxon>Cytophagia</taxon>
        <taxon>Cytophagales</taxon>
        <taxon>Flectobacillaceae</taxon>
        <taxon>Aquirufa</taxon>
    </lineage>
</organism>
<dbReference type="RefSeq" id="WP_377978243.1">
    <property type="nucleotide sequence ID" value="NZ_JBBKXY010000001.1"/>
</dbReference>
<dbReference type="PANTHER" id="PTHR33164:SF43">
    <property type="entry name" value="HTH-TYPE TRANSCRIPTIONAL REPRESSOR YETL"/>
    <property type="match status" value="1"/>
</dbReference>
<protein>
    <submittedName>
        <fullName evidence="2">MarR family transcriptional regulator</fullName>
    </submittedName>
</protein>
<gene>
    <name evidence="2" type="ORF">SKC35_04510</name>
</gene>
<dbReference type="Proteomes" id="UP001598112">
    <property type="component" value="Unassembled WGS sequence"/>
</dbReference>
<dbReference type="InterPro" id="IPR036390">
    <property type="entry name" value="WH_DNA-bd_sf"/>
</dbReference>
<name>A0ABW6D4J0_9BACT</name>
<dbReference type="InterPro" id="IPR000835">
    <property type="entry name" value="HTH_MarR-typ"/>
</dbReference>
<dbReference type="InterPro" id="IPR036388">
    <property type="entry name" value="WH-like_DNA-bd_sf"/>
</dbReference>
<dbReference type="Gene3D" id="1.10.10.10">
    <property type="entry name" value="Winged helix-like DNA-binding domain superfamily/Winged helix DNA-binding domain"/>
    <property type="match status" value="1"/>
</dbReference>
<evidence type="ECO:0000313" key="2">
    <source>
        <dbReference type="EMBL" id="MFD3292940.1"/>
    </source>
</evidence>
<keyword evidence="3" id="KW-1185">Reference proteome</keyword>
<reference evidence="2 3" key="1">
    <citation type="submission" date="2024-03" db="EMBL/GenBank/DDBJ databases">
        <title>Aquirufa genome sequencing.</title>
        <authorList>
            <person name="Pitt A."/>
            <person name="Hahn M.W."/>
        </authorList>
    </citation>
    <scope>NUCLEOTIDE SEQUENCE [LARGE SCALE GENOMIC DNA]</scope>
    <source>
        <strain evidence="2 3">KTFRIE-69F</strain>
    </source>
</reference>
<dbReference type="SMART" id="SM00347">
    <property type="entry name" value="HTH_MARR"/>
    <property type="match status" value="1"/>
</dbReference>
<evidence type="ECO:0000313" key="3">
    <source>
        <dbReference type="Proteomes" id="UP001598112"/>
    </source>
</evidence>
<proteinExistence type="predicted"/>
<dbReference type="Pfam" id="PF01047">
    <property type="entry name" value="MarR"/>
    <property type="match status" value="1"/>
</dbReference>
<feature type="domain" description="HTH marR-type" evidence="1">
    <location>
        <begin position="12"/>
        <end position="143"/>
    </location>
</feature>
<dbReference type="PANTHER" id="PTHR33164">
    <property type="entry name" value="TRANSCRIPTIONAL REGULATOR, MARR FAMILY"/>
    <property type="match status" value="1"/>
</dbReference>
<dbReference type="PROSITE" id="PS50995">
    <property type="entry name" value="HTH_MARR_2"/>
    <property type="match status" value="1"/>
</dbReference>